<evidence type="ECO:0000313" key="1">
    <source>
        <dbReference type="EMBL" id="APZ91068.1"/>
    </source>
</evidence>
<sequence>MAAGSASEVEYHILVARDLGYIDTQIDAASNSQVIEIKRMLTALIKKLEADR</sequence>
<name>A0A1P8WAI1_9PLAN</name>
<keyword evidence="2" id="KW-1185">Reference proteome</keyword>
<gene>
    <name evidence="1" type="ORF">Fuma_00654</name>
</gene>
<dbReference type="NCBIfam" id="TIGR02436">
    <property type="entry name" value="four helix bundle protein"/>
    <property type="match status" value="1"/>
</dbReference>
<dbReference type="InterPro" id="IPR036583">
    <property type="entry name" value="23S_rRNA_IVS_sf"/>
</dbReference>
<dbReference type="SUPFAM" id="SSF158446">
    <property type="entry name" value="IVS-encoded protein-like"/>
    <property type="match status" value="1"/>
</dbReference>
<proteinExistence type="predicted"/>
<protein>
    <submittedName>
        <fullName evidence="1">Four helix bundle protein</fullName>
    </submittedName>
</protein>
<dbReference type="EMBL" id="CP017641">
    <property type="protein sequence ID" value="APZ91068.1"/>
    <property type="molecule type" value="Genomic_DNA"/>
</dbReference>
<organism evidence="1 2">
    <name type="scientific">Fuerstiella marisgermanici</name>
    <dbReference type="NCBI Taxonomy" id="1891926"/>
    <lineage>
        <taxon>Bacteria</taxon>
        <taxon>Pseudomonadati</taxon>
        <taxon>Planctomycetota</taxon>
        <taxon>Planctomycetia</taxon>
        <taxon>Planctomycetales</taxon>
        <taxon>Planctomycetaceae</taxon>
        <taxon>Fuerstiella</taxon>
    </lineage>
</organism>
<accession>A0A1P8WAI1</accession>
<reference evidence="1 2" key="1">
    <citation type="journal article" date="2016" name="Front. Microbiol.">
        <title>Fuerstia marisgermanicae gen. nov., sp. nov., an Unusual Member of the Phylum Planctomycetes from the German Wadden Sea.</title>
        <authorList>
            <person name="Kohn T."/>
            <person name="Heuer A."/>
            <person name="Jogler M."/>
            <person name="Vollmers J."/>
            <person name="Boedeker C."/>
            <person name="Bunk B."/>
            <person name="Rast P."/>
            <person name="Borchert D."/>
            <person name="Glockner I."/>
            <person name="Freese H.M."/>
            <person name="Klenk H.P."/>
            <person name="Overmann J."/>
            <person name="Kaster A.K."/>
            <person name="Rohde M."/>
            <person name="Wiegand S."/>
            <person name="Jogler C."/>
        </authorList>
    </citation>
    <scope>NUCLEOTIDE SEQUENCE [LARGE SCALE GENOMIC DNA]</scope>
    <source>
        <strain evidence="1 2">NH11</strain>
    </source>
</reference>
<dbReference type="STRING" id="1891926.Fuma_00654"/>
<dbReference type="InterPro" id="IPR012657">
    <property type="entry name" value="23S_rRNA-intervening_sequence"/>
</dbReference>
<dbReference type="Gene3D" id="1.20.1440.60">
    <property type="entry name" value="23S rRNA-intervening sequence"/>
    <property type="match status" value="1"/>
</dbReference>
<dbReference type="KEGG" id="fmr:Fuma_00654"/>
<dbReference type="AlphaFoldDB" id="A0A1P8WAI1"/>
<dbReference type="Proteomes" id="UP000187735">
    <property type="component" value="Chromosome"/>
</dbReference>
<evidence type="ECO:0000313" key="2">
    <source>
        <dbReference type="Proteomes" id="UP000187735"/>
    </source>
</evidence>